<dbReference type="GO" id="GO:0004476">
    <property type="term" value="F:mannose-6-phosphate isomerase activity"/>
    <property type="evidence" value="ECO:0007669"/>
    <property type="project" value="InterPro"/>
</dbReference>
<dbReference type="Proteomes" id="UP000265618">
    <property type="component" value="Unassembled WGS sequence"/>
</dbReference>
<name>A0A9K3D7G5_9EUKA</name>
<dbReference type="InterPro" id="IPR016305">
    <property type="entry name" value="Mannose-6-P_Isomerase"/>
</dbReference>
<keyword evidence="4" id="KW-1185">Reference proteome</keyword>
<comment type="caution">
    <text evidence="3">The sequence shown here is derived from an EMBL/GenBank/DDBJ whole genome shotgun (WGS) entry which is preliminary data.</text>
</comment>
<proteinExistence type="predicted"/>
<organism evidence="3 4">
    <name type="scientific">Kipferlia bialata</name>
    <dbReference type="NCBI Taxonomy" id="797122"/>
    <lineage>
        <taxon>Eukaryota</taxon>
        <taxon>Metamonada</taxon>
        <taxon>Carpediemonas-like organisms</taxon>
        <taxon>Kipferlia</taxon>
    </lineage>
</organism>
<feature type="domain" description="Phosphomannose isomerase type I catalytic" evidence="2">
    <location>
        <begin position="15"/>
        <end position="128"/>
    </location>
</feature>
<dbReference type="Pfam" id="PF20511">
    <property type="entry name" value="PMI_typeI_cat"/>
    <property type="match status" value="1"/>
</dbReference>
<dbReference type="Gene3D" id="2.60.120.10">
    <property type="entry name" value="Jelly Rolls"/>
    <property type="match status" value="1"/>
</dbReference>
<dbReference type="InterPro" id="IPR046457">
    <property type="entry name" value="PMI_typeI_cat"/>
</dbReference>
<dbReference type="OrthoDB" id="6605218at2759"/>
<evidence type="ECO:0000256" key="1">
    <source>
        <dbReference type="SAM" id="MobiDB-lite"/>
    </source>
</evidence>
<keyword evidence="3" id="KW-0413">Isomerase</keyword>
<dbReference type="GO" id="GO:0008270">
    <property type="term" value="F:zinc ion binding"/>
    <property type="evidence" value="ECO:0007669"/>
    <property type="project" value="InterPro"/>
</dbReference>
<dbReference type="InterPro" id="IPR011051">
    <property type="entry name" value="RmlC_Cupin_sf"/>
</dbReference>
<dbReference type="PANTHER" id="PTHR10309">
    <property type="entry name" value="MANNOSE-6-PHOSPHATE ISOMERASE"/>
    <property type="match status" value="1"/>
</dbReference>
<evidence type="ECO:0000313" key="4">
    <source>
        <dbReference type="Proteomes" id="UP000265618"/>
    </source>
</evidence>
<dbReference type="AlphaFoldDB" id="A0A9K3D7G5"/>
<accession>A0A9K3D7G5</accession>
<dbReference type="EMBL" id="BDIP01006152">
    <property type="protein sequence ID" value="GIQ90414.1"/>
    <property type="molecule type" value="Genomic_DNA"/>
</dbReference>
<gene>
    <name evidence="3" type="ORF">KIPB_013203</name>
</gene>
<feature type="non-terminal residue" evidence="3">
    <location>
        <position position="129"/>
    </location>
</feature>
<protein>
    <submittedName>
        <fullName evidence="3">Mannose-6-phosphate isomerase</fullName>
    </submittedName>
</protein>
<dbReference type="InterPro" id="IPR014710">
    <property type="entry name" value="RmlC-like_jellyroll"/>
</dbReference>
<dbReference type="GO" id="GO:0005829">
    <property type="term" value="C:cytosol"/>
    <property type="evidence" value="ECO:0007669"/>
    <property type="project" value="TreeGrafter"/>
</dbReference>
<reference evidence="3 4" key="1">
    <citation type="journal article" date="2018" name="PLoS ONE">
        <title>The draft genome of Kipferlia bialata reveals reductive genome evolution in fornicate parasites.</title>
        <authorList>
            <person name="Tanifuji G."/>
            <person name="Takabayashi S."/>
            <person name="Kume K."/>
            <person name="Takagi M."/>
            <person name="Nakayama T."/>
            <person name="Kamikawa R."/>
            <person name="Inagaki Y."/>
            <person name="Hashimoto T."/>
        </authorList>
    </citation>
    <scope>NUCLEOTIDE SEQUENCE [LARGE SCALE GENOMIC DNA]</scope>
    <source>
        <strain evidence="3">NY0173</strain>
    </source>
</reference>
<sequence>MTVTRTAQATKRPVVYRLTPSVMHYAWGKSQQTSLAARHSGLFPRETPDNAKPVSELWLGTHPNGPASVSPLFPSEHTDPAPLSSLHSTPFPFLSKILSIASPLSLQVHPAASLAQRLHATDPAHYPDA</sequence>
<evidence type="ECO:0000259" key="2">
    <source>
        <dbReference type="Pfam" id="PF20511"/>
    </source>
</evidence>
<dbReference type="SUPFAM" id="SSF51182">
    <property type="entry name" value="RmlC-like cupins"/>
    <property type="match status" value="1"/>
</dbReference>
<dbReference type="PRINTS" id="PR00714">
    <property type="entry name" value="MAN6PISMRASE"/>
</dbReference>
<dbReference type="PANTHER" id="PTHR10309:SF0">
    <property type="entry name" value="MANNOSE-6-PHOSPHATE ISOMERASE"/>
    <property type="match status" value="1"/>
</dbReference>
<feature type="region of interest" description="Disordered" evidence="1">
    <location>
        <begin position="42"/>
        <end position="84"/>
    </location>
</feature>
<evidence type="ECO:0000313" key="3">
    <source>
        <dbReference type="EMBL" id="GIQ90414.1"/>
    </source>
</evidence>
<dbReference type="GO" id="GO:0009298">
    <property type="term" value="P:GDP-mannose biosynthetic process"/>
    <property type="evidence" value="ECO:0007669"/>
    <property type="project" value="InterPro"/>
</dbReference>